<keyword evidence="2 5" id="KW-0812">Transmembrane</keyword>
<feature type="transmembrane region" description="Helical" evidence="5">
    <location>
        <begin position="445"/>
        <end position="465"/>
    </location>
</feature>
<dbReference type="Pfam" id="PF06423">
    <property type="entry name" value="GWT1"/>
    <property type="match status" value="1"/>
</dbReference>
<dbReference type="PANTHER" id="PTHR20661:SF0">
    <property type="entry name" value="PHOSPHATIDYLINOSITOL-GLYCAN BIOSYNTHESIS CLASS W PROTEIN"/>
    <property type="match status" value="1"/>
</dbReference>
<keyword evidence="5" id="KW-0012">Acyltransferase</keyword>
<dbReference type="GO" id="GO:0072659">
    <property type="term" value="P:protein localization to plasma membrane"/>
    <property type="evidence" value="ECO:0007669"/>
    <property type="project" value="TreeGrafter"/>
</dbReference>
<evidence type="ECO:0000256" key="1">
    <source>
        <dbReference type="ARBA" id="ARBA00004141"/>
    </source>
</evidence>
<keyword evidence="4 5" id="KW-0472">Membrane</keyword>
<evidence type="ECO:0000256" key="3">
    <source>
        <dbReference type="ARBA" id="ARBA00022989"/>
    </source>
</evidence>
<evidence type="ECO:0000256" key="4">
    <source>
        <dbReference type="ARBA" id="ARBA00023136"/>
    </source>
</evidence>
<keyword evidence="5" id="KW-0337">GPI-anchor biosynthesis</keyword>
<keyword evidence="5" id="KW-0256">Endoplasmic reticulum</keyword>
<evidence type="ECO:0000256" key="6">
    <source>
        <dbReference type="SAM" id="SignalP"/>
    </source>
</evidence>
<feature type="transmembrane region" description="Helical" evidence="5">
    <location>
        <begin position="485"/>
        <end position="509"/>
    </location>
</feature>
<evidence type="ECO:0000256" key="2">
    <source>
        <dbReference type="ARBA" id="ARBA00022692"/>
    </source>
</evidence>
<evidence type="ECO:0000313" key="7">
    <source>
        <dbReference type="EMBL" id="KAA3670821.1"/>
    </source>
</evidence>
<dbReference type="GO" id="GO:0005789">
    <property type="term" value="C:endoplasmic reticulum membrane"/>
    <property type="evidence" value="ECO:0007669"/>
    <property type="project" value="UniProtKB-SubCell"/>
</dbReference>
<dbReference type="AlphaFoldDB" id="A0A5J4N5M7"/>
<feature type="transmembrane region" description="Helical" evidence="5">
    <location>
        <begin position="365"/>
        <end position="386"/>
    </location>
</feature>
<keyword evidence="8" id="KW-1185">Reference proteome</keyword>
<dbReference type="GO" id="GO:0006506">
    <property type="term" value="P:GPI anchor biosynthetic process"/>
    <property type="evidence" value="ECO:0007669"/>
    <property type="project" value="UniProtKB-UniPathway"/>
</dbReference>
<feature type="transmembrane region" description="Helical" evidence="5">
    <location>
        <begin position="105"/>
        <end position="124"/>
    </location>
</feature>
<feature type="transmembrane region" description="Helical" evidence="5">
    <location>
        <begin position="188"/>
        <end position="204"/>
    </location>
</feature>
<dbReference type="EMBL" id="QNGE01008188">
    <property type="protein sequence ID" value="KAA3670821.1"/>
    <property type="molecule type" value="Genomic_DNA"/>
</dbReference>
<feature type="chain" id="PRO_5023833137" description="Phosphatidylinositol-glycan biosynthesis class W protein" evidence="6">
    <location>
        <begin position="23"/>
        <end position="520"/>
    </location>
</feature>
<comment type="pathway">
    <text evidence="5">Glycolipid biosynthesis; glycosylphosphatidylinositol-anchor biosynthesis.</text>
</comment>
<keyword evidence="6" id="KW-0732">Signal</keyword>
<sequence length="520" mass="59308">MFLIFSASLTLTLLMTISNVQLQQSPINDSSKMSHEQFTQKVGNTSVLELLALSTLPSLLICVRNYLLLFFHLNARNIHISLISDVLCILLPTISLLTFGNLYIFTSWTVLGLIYLSLGLLTYYQSFNIEQKSPIPLIVKLDSVFSRELRAVCMLLTCLMILCIDLPICPRRFAKTHTYGFSLMDTGTGWAIVISALSGARTLLQFRPVENLFRLAYRAVLPLFILGIIRICAVSLLDYPQPPTEYGLHWNFFFTIAFVRLLSVLLTATLTIAERLFNSPKRMRFTCVFSFSVVALALSAFCENMVKRHLLDDAWPSTDERLRSVLVANVEGLFSLPGYAAIYFFALFNFMVMKHLLTPRTKNRMSYSFSVCVLYHCTTTVAYGFYLELMGWETISRRFATPSYVVFILFLCNCTMFVMTIPHWLHPFYTATPSALTHILSSYAAVYFVLSNILTGVVNILVDTLRFLPHDSFVDQDTGVYPTEFWLCFIQLFILLIYVIVCLSGVFLFDHKQIQLDLAW</sequence>
<name>A0A5J4N5M7_9TREM</name>
<accession>A0A5J4N5M7</accession>
<comment type="subcellular location">
    <subcellularLocation>
        <location evidence="5">Endoplasmic reticulum membrane</location>
        <topology evidence="5">Multi-pass membrane protein</topology>
    </subcellularLocation>
    <subcellularLocation>
        <location evidence="1">Membrane</location>
        <topology evidence="1">Multi-pass membrane protein</topology>
    </subcellularLocation>
</comment>
<feature type="transmembrane region" description="Helical" evidence="5">
    <location>
        <begin position="46"/>
        <end position="67"/>
    </location>
</feature>
<comment type="similarity">
    <text evidence="5">Belongs to the PIGW family.</text>
</comment>
<organism evidence="7 8">
    <name type="scientific">Paragonimus westermani</name>
    <dbReference type="NCBI Taxonomy" id="34504"/>
    <lineage>
        <taxon>Eukaryota</taxon>
        <taxon>Metazoa</taxon>
        <taxon>Spiralia</taxon>
        <taxon>Lophotrochozoa</taxon>
        <taxon>Platyhelminthes</taxon>
        <taxon>Trematoda</taxon>
        <taxon>Digenea</taxon>
        <taxon>Plagiorchiida</taxon>
        <taxon>Troglotremata</taxon>
        <taxon>Troglotrematidae</taxon>
        <taxon>Paragonimus</taxon>
    </lineage>
</organism>
<dbReference type="PANTHER" id="PTHR20661">
    <property type="entry name" value="PHOSPHATIDYLINOSITOL-GLYCAN BIOSYNTHESIS CLASS W PROTEIN"/>
    <property type="match status" value="1"/>
</dbReference>
<dbReference type="GO" id="GO:0032216">
    <property type="term" value="F:glucosaminyl-phosphatidylinositol O-acyltransferase activity"/>
    <property type="evidence" value="ECO:0007669"/>
    <property type="project" value="TreeGrafter"/>
</dbReference>
<feature type="transmembrane region" description="Helical" evidence="5">
    <location>
        <begin position="326"/>
        <end position="353"/>
    </location>
</feature>
<keyword evidence="5" id="KW-0808">Transferase</keyword>
<feature type="transmembrane region" description="Helical" evidence="5">
    <location>
        <begin position="249"/>
        <end position="273"/>
    </location>
</feature>
<feature type="transmembrane region" description="Helical" evidence="5">
    <location>
        <begin position="406"/>
        <end position="425"/>
    </location>
</feature>
<feature type="signal peptide" evidence="6">
    <location>
        <begin position="1"/>
        <end position="22"/>
    </location>
</feature>
<dbReference type="InterPro" id="IPR009447">
    <property type="entry name" value="PIGW/GWT1"/>
</dbReference>
<proteinExistence type="inferred from homology"/>
<evidence type="ECO:0000313" key="8">
    <source>
        <dbReference type="Proteomes" id="UP000324629"/>
    </source>
</evidence>
<feature type="transmembrane region" description="Helical" evidence="5">
    <location>
        <begin position="285"/>
        <end position="306"/>
    </location>
</feature>
<comment type="caution">
    <text evidence="7">The sequence shown here is derived from an EMBL/GenBank/DDBJ whole genome shotgun (WGS) entry which is preliminary data.</text>
</comment>
<dbReference type="Proteomes" id="UP000324629">
    <property type="component" value="Unassembled WGS sequence"/>
</dbReference>
<gene>
    <name evidence="7" type="ORF">DEA37_0007649</name>
</gene>
<comment type="function">
    <text evidence="5">A acetyltransferase, which acetylates the inositol ring of phosphatidylinositol during biosynthesis of GPI-anchor.</text>
</comment>
<feature type="transmembrane region" description="Helical" evidence="5">
    <location>
        <begin position="216"/>
        <end position="237"/>
    </location>
</feature>
<keyword evidence="3 5" id="KW-1133">Transmembrane helix</keyword>
<protein>
    <recommendedName>
        <fullName evidence="5">Phosphatidylinositol-glycan biosynthesis class W protein</fullName>
        <ecNumber evidence="5">2.3.-.-</ecNumber>
    </recommendedName>
</protein>
<feature type="transmembrane region" description="Helical" evidence="5">
    <location>
        <begin position="79"/>
        <end position="99"/>
    </location>
</feature>
<reference evidence="7 8" key="1">
    <citation type="journal article" date="2019" name="Gigascience">
        <title>Whole-genome sequence of the oriental lung fluke Paragonimus westermani.</title>
        <authorList>
            <person name="Oey H."/>
            <person name="Zakrzewski M."/>
            <person name="Narain K."/>
            <person name="Devi K.R."/>
            <person name="Agatsuma T."/>
            <person name="Nawaratna S."/>
            <person name="Gobert G.N."/>
            <person name="Jones M.K."/>
            <person name="Ragan M.A."/>
            <person name="McManus D.P."/>
            <person name="Krause L."/>
        </authorList>
    </citation>
    <scope>NUCLEOTIDE SEQUENCE [LARGE SCALE GENOMIC DNA]</scope>
    <source>
        <strain evidence="7 8">IND2009</strain>
    </source>
</reference>
<dbReference type="EC" id="2.3.-.-" evidence="5"/>
<evidence type="ECO:0000256" key="5">
    <source>
        <dbReference type="RuleBase" id="RU280819"/>
    </source>
</evidence>
<dbReference type="UniPathway" id="UPA00196"/>